<dbReference type="PIRSF" id="PIRSF004793">
    <property type="entry name" value="UCP004793"/>
    <property type="match status" value="1"/>
</dbReference>
<comment type="caution">
    <text evidence="12">The sequence shown here is derived from an EMBL/GenBank/DDBJ whole genome shotgun (WGS) entry which is preliminary data.</text>
</comment>
<keyword evidence="4 10" id="KW-0812">Transmembrane</keyword>
<reference evidence="12 13" key="1">
    <citation type="submission" date="2020-08" db="EMBL/GenBank/DDBJ databases">
        <title>Genome public.</title>
        <authorList>
            <person name="Liu C."/>
            <person name="Sun Q."/>
        </authorList>
    </citation>
    <scope>NUCLEOTIDE SEQUENCE [LARGE SCALE GENOMIC DNA]</scope>
    <source>
        <strain evidence="12 13">New-38</strain>
    </source>
</reference>
<evidence type="ECO:0000256" key="9">
    <source>
        <dbReference type="ARBA" id="ARBA00023136"/>
    </source>
</evidence>
<evidence type="ECO:0000256" key="10">
    <source>
        <dbReference type="HAMAP-Rule" id="MF_01499"/>
    </source>
</evidence>
<dbReference type="SUPFAM" id="SSF143597">
    <property type="entry name" value="YojJ-like"/>
    <property type="match status" value="1"/>
</dbReference>
<keyword evidence="3 10" id="KW-0808">Transferase</keyword>
<protein>
    <recommendedName>
        <fullName evidence="10">Diadenylate cyclase</fullName>
        <shortName evidence="10">DAC</shortName>
        <ecNumber evidence="10">2.7.7.85</ecNumber>
    </recommendedName>
    <alternativeName>
        <fullName evidence="10">Cyclic-di-AMP synthase</fullName>
        <shortName evidence="10">c-di-AMP synthase</shortName>
    </alternativeName>
</protein>
<dbReference type="InterPro" id="IPR045585">
    <property type="entry name" value="CdaA_N"/>
</dbReference>
<dbReference type="Pfam" id="PF02457">
    <property type="entry name" value="DAC"/>
    <property type="match status" value="1"/>
</dbReference>
<dbReference type="InterPro" id="IPR034701">
    <property type="entry name" value="CdaA"/>
</dbReference>
<evidence type="ECO:0000256" key="1">
    <source>
        <dbReference type="ARBA" id="ARBA00000877"/>
    </source>
</evidence>
<dbReference type="PANTHER" id="PTHR34185:SF1">
    <property type="entry name" value="DIADENYLATE CYCLASE"/>
    <property type="match status" value="1"/>
</dbReference>
<keyword evidence="9 10" id="KW-0472">Membrane</keyword>
<comment type="caution">
    <text evidence="10">Lacks conserved residue(s) required for the propagation of feature annotation.</text>
</comment>
<proteinExistence type="inferred from homology"/>
<evidence type="ECO:0000256" key="3">
    <source>
        <dbReference type="ARBA" id="ARBA00022679"/>
    </source>
</evidence>
<dbReference type="NCBIfam" id="TIGR00159">
    <property type="entry name" value="diadenylate cyclase CdaA"/>
    <property type="match status" value="1"/>
</dbReference>
<comment type="similarity">
    <text evidence="10">Belongs to the adenylate cyclase family. DacA/CdaA subfamily.</text>
</comment>
<dbReference type="HAMAP" id="MF_01499">
    <property type="entry name" value="DacA"/>
    <property type="match status" value="1"/>
</dbReference>
<dbReference type="EC" id="2.7.7.85" evidence="10"/>
<dbReference type="EMBL" id="JACOPR010000005">
    <property type="protein sequence ID" value="MBC5731046.1"/>
    <property type="molecule type" value="Genomic_DNA"/>
</dbReference>
<keyword evidence="13" id="KW-1185">Reference proteome</keyword>
<organism evidence="12 13">
    <name type="scientific">Pseudoflavonifractor hominis</name>
    <dbReference type="NCBI Taxonomy" id="2763059"/>
    <lineage>
        <taxon>Bacteria</taxon>
        <taxon>Bacillati</taxon>
        <taxon>Bacillota</taxon>
        <taxon>Clostridia</taxon>
        <taxon>Eubacteriales</taxon>
        <taxon>Oscillospiraceae</taxon>
        <taxon>Pseudoflavonifractor</taxon>
    </lineage>
</organism>
<dbReference type="Gene3D" id="3.40.1700.10">
    <property type="entry name" value="DNA integrity scanning protein, DisA, N-terminal domain"/>
    <property type="match status" value="1"/>
</dbReference>
<evidence type="ECO:0000256" key="2">
    <source>
        <dbReference type="ARBA" id="ARBA00022475"/>
    </source>
</evidence>
<dbReference type="RefSeq" id="WP_101693129.1">
    <property type="nucleotide sequence ID" value="NZ_JACOPR010000005.1"/>
</dbReference>
<feature type="transmembrane region" description="Helical" evidence="10">
    <location>
        <begin position="48"/>
        <end position="65"/>
    </location>
</feature>
<keyword evidence="2 10" id="KW-1003">Cell membrane</keyword>
<dbReference type="PANTHER" id="PTHR34185">
    <property type="entry name" value="DIADENYLATE CYCLASE"/>
    <property type="match status" value="1"/>
</dbReference>
<name>A0ABR7HU46_9FIRM</name>
<evidence type="ECO:0000259" key="11">
    <source>
        <dbReference type="PROSITE" id="PS51794"/>
    </source>
</evidence>
<keyword evidence="7 10" id="KW-0067">ATP-binding</keyword>
<sequence>MEHLYQFMQVVLNYLRLIHVTDFIDIGIMAFIIYRVIILIRRSSSGQVAKGVVLILAALWLSQLLKLNTVNYFLGKTVEWGVLALVVLFQPEIRKMLEQVGNSRLGNVFGKAEAPDEIEHAIQQTVEAYASLSKSKTGALMVFERKNLFDDSIKTGTSLDCSVSSELLKNLFWNKAPLHDGAVIVRNGRIVGAGCVLPLSGNVNLSRDLGMRHRAGIGASEHSDAVVAIVSEETGSISVAVGGMLKRHLAPETLERLLRNELLPKNEEDESQRFKLFNLLKAMKGGQRDGEHKGE</sequence>
<evidence type="ECO:0000256" key="6">
    <source>
        <dbReference type="ARBA" id="ARBA00022741"/>
    </source>
</evidence>
<keyword evidence="8 10" id="KW-1133">Transmembrane helix</keyword>
<evidence type="ECO:0000313" key="13">
    <source>
        <dbReference type="Proteomes" id="UP000660021"/>
    </source>
</evidence>
<evidence type="ECO:0000313" key="12">
    <source>
        <dbReference type="EMBL" id="MBC5731046.1"/>
    </source>
</evidence>
<accession>A0ABR7HU46</accession>
<dbReference type="PROSITE" id="PS51794">
    <property type="entry name" value="DAC"/>
    <property type="match status" value="1"/>
</dbReference>
<keyword evidence="6 10" id="KW-0547">Nucleotide-binding</keyword>
<feature type="transmembrane region" description="Helical" evidence="10">
    <location>
        <begin position="14"/>
        <end position="36"/>
    </location>
</feature>
<evidence type="ECO:0000256" key="5">
    <source>
        <dbReference type="ARBA" id="ARBA00022695"/>
    </source>
</evidence>
<evidence type="ECO:0000256" key="7">
    <source>
        <dbReference type="ARBA" id="ARBA00022840"/>
    </source>
</evidence>
<evidence type="ECO:0000256" key="8">
    <source>
        <dbReference type="ARBA" id="ARBA00022989"/>
    </source>
</evidence>
<evidence type="ECO:0000256" key="4">
    <source>
        <dbReference type="ARBA" id="ARBA00022692"/>
    </source>
</evidence>
<feature type="domain" description="DAC" evidence="11">
    <location>
        <begin position="90"/>
        <end position="251"/>
    </location>
</feature>
<comment type="function">
    <text evidence="10">Catalyzes the condensation of 2 ATP molecules into cyclic di-AMP (c-di-AMP), a second messenger used to regulate differing processes in different bacteria.</text>
</comment>
<dbReference type="Pfam" id="PF19293">
    <property type="entry name" value="CdaA_N"/>
    <property type="match status" value="1"/>
</dbReference>
<dbReference type="InterPro" id="IPR050338">
    <property type="entry name" value="DisA"/>
</dbReference>
<dbReference type="InterPro" id="IPR003390">
    <property type="entry name" value="DNA_integrity_scan_DisA_N"/>
</dbReference>
<dbReference type="InterPro" id="IPR036888">
    <property type="entry name" value="DNA_integrity_DisA_N_sf"/>
</dbReference>
<keyword evidence="5 10" id="KW-0548">Nucleotidyltransferase</keyword>
<gene>
    <name evidence="10" type="primary">dacA</name>
    <name evidence="12" type="ORF">H8S34_09420</name>
</gene>
<comment type="catalytic activity">
    <reaction evidence="1 10">
        <text>2 ATP = 3',3'-c-di-AMP + 2 diphosphate</text>
        <dbReference type="Rhea" id="RHEA:35655"/>
        <dbReference type="ChEBI" id="CHEBI:30616"/>
        <dbReference type="ChEBI" id="CHEBI:33019"/>
        <dbReference type="ChEBI" id="CHEBI:71500"/>
        <dbReference type="EC" id="2.7.7.85"/>
    </reaction>
</comment>
<comment type="subunit">
    <text evidence="10">Probably a homodimer.</text>
</comment>
<dbReference type="Proteomes" id="UP000660021">
    <property type="component" value="Unassembled WGS sequence"/>
</dbReference>
<dbReference type="InterPro" id="IPR014046">
    <property type="entry name" value="C-di-AMP_synthase"/>
</dbReference>